<dbReference type="EMBL" id="JBEGDP010000037">
    <property type="protein sequence ID" value="MEQ7849353.1"/>
    <property type="molecule type" value="Genomic_DNA"/>
</dbReference>
<gene>
    <name evidence="2" type="ORF">V6R90_18910</name>
</gene>
<evidence type="ECO:0000313" key="2">
    <source>
        <dbReference type="EMBL" id="MEQ7849353.1"/>
    </source>
</evidence>
<reference evidence="2 3" key="1">
    <citation type="submission" date="2024-02" db="EMBL/GenBank/DDBJ databases">
        <title>Full genome sequence of Nocardioides kribbensis.</title>
        <authorList>
            <person name="Poletto B.L."/>
            <person name="Silva G."/>
            <person name="Galante D."/>
            <person name="Campos K.R."/>
            <person name="Santos M.B.N."/>
            <person name="Sacchi C.T."/>
        </authorList>
    </citation>
    <scope>NUCLEOTIDE SEQUENCE [LARGE SCALE GENOMIC DNA]</scope>
    <source>
        <strain evidence="2 3">O4R</strain>
    </source>
</reference>
<protein>
    <submittedName>
        <fullName evidence="2">Maleylpyruvate isomerase N-terminal domain-containing protein</fullName>
    </submittedName>
</protein>
<accession>A0ABV1P3N2</accession>
<dbReference type="RefSeq" id="WP_193666499.1">
    <property type="nucleotide sequence ID" value="NZ_BAAAMM010000021.1"/>
</dbReference>
<evidence type="ECO:0000259" key="1">
    <source>
        <dbReference type="Pfam" id="PF11716"/>
    </source>
</evidence>
<keyword evidence="3" id="KW-1185">Reference proteome</keyword>
<organism evidence="2 3">
    <name type="scientific">Nocardioides kribbensis</name>
    <dbReference type="NCBI Taxonomy" id="305517"/>
    <lineage>
        <taxon>Bacteria</taxon>
        <taxon>Bacillati</taxon>
        <taxon>Actinomycetota</taxon>
        <taxon>Actinomycetes</taxon>
        <taxon>Propionibacteriales</taxon>
        <taxon>Nocardioidaceae</taxon>
        <taxon>Nocardioides</taxon>
    </lineage>
</organism>
<feature type="domain" description="Mycothiol-dependent maleylpyruvate isomerase metal-binding" evidence="1">
    <location>
        <begin position="10"/>
        <end position="99"/>
    </location>
</feature>
<dbReference type="SUPFAM" id="SSF109854">
    <property type="entry name" value="DinB/YfiT-like putative metalloenzymes"/>
    <property type="match status" value="1"/>
</dbReference>
<comment type="caution">
    <text evidence="2">The sequence shown here is derived from an EMBL/GenBank/DDBJ whole genome shotgun (WGS) entry which is preliminary data.</text>
</comment>
<dbReference type="InterPro" id="IPR034660">
    <property type="entry name" value="DinB/YfiT-like"/>
</dbReference>
<dbReference type="Proteomes" id="UP001482520">
    <property type="component" value="Unassembled WGS sequence"/>
</dbReference>
<dbReference type="Gene3D" id="1.20.120.450">
    <property type="entry name" value="dinb family like domain"/>
    <property type="match status" value="1"/>
</dbReference>
<dbReference type="Pfam" id="PF11716">
    <property type="entry name" value="MDMPI_N"/>
    <property type="match status" value="1"/>
</dbReference>
<dbReference type="GO" id="GO:0016853">
    <property type="term" value="F:isomerase activity"/>
    <property type="evidence" value="ECO:0007669"/>
    <property type="project" value="UniProtKB-KW"/>
</dbReference>
<name>A0ABV1P3N2_9ACTN</name>
<keyword evidence="2" id="KW-0413">Isomerase</keyword>
<dbReference type="InterPro" id="IPR024344">
    <property type="entry name" value="MDMPI_metal-binding"/>
</dbReference>
<evidence type="ECO:0000313" key="3">
    <source>
        <dbReference type="Proteomes" id="UP001482520"/>
    </source>
</evidence>
<sequence length="164" mass="17520">MPTLQATYLRAAHTFRAVLDRVGAADLVRPVPSCPGWTVSDVVTHVLEHHEHVLGAHLAGDVTGDLMATYAAAIPDDPALAATAPYDTLELTLHAWDVARALEADLRLGEDQLTFLEVLAREAGDTLYAEEGFARLEGDAADPAGLDRQGLALLPFGRREDATA</sequence>
<proteinExistence type="predicted"/>